<feature type="region of interest" description="Disordered" evidence="5">
    <location>
        <begin position="1"/>
        <end position="62"/>
    </location>
</feature>
<comment type="subcellular location">
    <subcellularLocation>
        <location evidence="1">Membrane</location>
        <topology evidence="1">Single-pass membrane protein</topology>
    </subcellularLocation>
</comment>
<name>A0A5E8BHB8_9ASCO</name>
<organism evidence="7 8">
    <name type="scientific">Magnusiomyces paraingens</name>
    <dbReference type="NCBI Taxonomy" id="2606893"/>
    <lineage>
        <taxon>Eukaryota</taxon>
        <taxon>Fungi</taxon>
        <taxon>Dikarya</taxon>
        <taxon>Ascomycota</taxon>
        <taxon>Saccharomycotina</taxon>
        <taxon>Dipodascomycetes</taxon>
        <taxon>Dipodascales</taxon>
        <taxon>Dipodascaceae</taxon>
        <taxon>Magnusiomyces</taxon>
    </lineage>
</organism>
<evidence type="ECO:0000256" key="3">
    <source>
        <dbReference type="ARBA" id="ARBA00022989"/>
    </source>
</evidence>
<evidence type="ECO:0000256" key="2">
    <source>
        <dbReference type="ARBA" id="ARBA00022692"/>
    </source>
</evidence>
<keyword evidence="4" id="KW-0472">Membrane</keyword>
<dbReference type="InterPro" id="IPR013320">
    <property type="entry name" value="ConA-like_dom_sf"/>
</dbReference>
<protein>
    <recommendedName>
        <fullName evidence="6">B30.2/SPRY domain-containing protein</fullName>
    </recommendedName>
</protein>
<dbReference type="CDD" id="cd12910">
    <property type="entry name" value="SPRY_SSH4_like"/>
    <property type="match status" value="1"/>
</dbReference>
<dbReference type="GO" id="GO:0016020">
    <property type="term" value="C:membrane"/>
    <property type="evidence" value="ECO:0007669"/>
    <property type="project" value="UniProtKB-SubCell"/>
</dbReference>
<keyword evidence="2" id="KW-0812">Transmembrane</keyword>
<dbReference type="GeneID" id="43581636"/>
<dbReference type="RefSeq" id="XP_031853427.1">
    <property type="nucleotide sequence ID" value="XM_031997536.1"/>
</dbReference>
<dbReference type="Proteomes" id="UP000398389">
    <property type="component" value="Unassembled WGS sequence"/>
</dbReference>
<evidence type="ECO:0000256" key="1">
    <source>
        <dbReference type="ARBA" id="ARBA00004167"/>
    </source>
</evidence>
<dbReference type="SUPFAM" id="SSF49899">
    <property type="entry name" value="Concanavalin A-like lectins/glucanases"/>
    <property type="match status" value="1"/>
</dbReference>
<feature type="region of interest" description="Disordered" evidence="5">
    <location>
        <begin position="115"/>
        <end position="140"/>
    </location>
</feature>
<keyword evidence="8" id="KW-1185">Reference proteome</keyword>
<dbReference type="InterPro" id="IPR001870">
    <property type="entry name" value="B30.2/SPRY"/>
</dbReference>
<evidence type="ECO:0000259" key="6">
    <source>
        <dbReference type="PROSITE" id="PS50188"/>
    </source>
</evidence>
<evidence type="ECO:0000256" key="5">
    <source>
        <dbReference type="SAM" id="MobiDB-lite"/>
    </source>
</evidence>
<dbReference type="PANTHER" id="PTHR12864">
    <property type="entry name" value="RAN BINDING PROTEIN 9-RELATED"/>
    <property type="match status" value="1"/>
</dbReference>
<proteinExistence type="predicted"/>
<accession>A0A5E8BHB8</accession>
<dbReference type="InterPro" id="IPR043136">
    <property type="entry name" value="B30.2/SPRY_sf"/>
</dbReference>
<keyword evidence="3" id="KW-1133">Transmembrane helix</keyword>
<evidence type="ECO:0000256" key="4">
    <source>
        <dbReference type="ARBA" id="ARBA00023136"/>
    </source>
</evidence>
<dbReference type="PROSITE" id="PS50188">
    <property type="entry name" value="B302_SPRY"/>
    <property type="match status" value="1"/>
</dbReference>
<feature type="compositionally biased region" description="Low complexity" evidence="5">
    <location>
        <begin position="115"/>
        <end position="127"/>
    </location>
</feature>
<evidence type="ECO:0000313" key="7">
    <source>
        <dbReference type="EMBL" id="VVT50601.1"/>
    </source>
</evidence>
<dbReference type="Gene3D" id="2.60.120.920">
    <property type="match status" value="1"/>
</dbReference>
<dbReference type="AlphaFoldDB" id="A0A5E8BHB8"/>
<feature type="domain" description="B30.2/SPRY" evidence="6">
    <location>
        <begin position="190"/>
        <end position="387"/>
    </location>
</feature>
<dbReference type="OrthoDB" id="25503at2759"/>
<feature type="compositionally biased region" description="Pro residues" evidence="5">
    <location>
        <begin position="40"/>
        <end position="55"/>
    </location>
</feature>
<dbReference type="EMBL" id="CABVLU010000002">
    <property type="protein sequence ID" value="VVT50601.1"/>
    <property type="molecule type" value="Genomic_DNA"/>
</dbReference>
<feature type="compositionally biased region" description="Basic residues" evidence="5">
    <location>
        <begin position="1"/>
        <end position="11"/>
    </location>
</feature>
<sequence>MGFRDKFKKRGEKVDKEQPSGSSQIFHPTYSHHPLDSDPPLGPPPGHYGPPPGSPPIHNEKYPITNSNLLEFNTSFQAYVPNHEAAVQSDLASYPEAQSAGEPGELPSYREANNQALQQQQQQNQNQSLPPTYRPAPSSHFRALYSSAPDEERDLGDHYTSLFPIYPPRFLTQEEQQVIANRQLMLVQPPVLITDLPRALRFESRFKGQVTPAPGAGGAHIQCRAPNAADTTFVSNLPIYSPHLRSISNGKALGGHPSFYFEIVITSLPSNSADATVAIGFVALPYPHFRLPGWHRGSVAVHSDDGRRYVNDSLSGKDFVEPFSSVGAVVGIGMNVDRMAVFFTRNGRFEREWSLVQDMNPRGIDPARSYRDGGVEGLQGDRDLYAAVGVYGPVGVQVNLNGPFRYSM</sequence>
<reference evidence="7 8" key="1">
    <citation type="submission" date="2019-09" db="EMBL/GenBank/DDBJ databases">
        <authorList>
            <person name="Brejova B."/>
        </authorList>
    </citation>
    <scope>NUCLEOTIDE SEQUENCE [LARGE SCALE GENOMIC DNA]</scope>
</reference>
<dbReference type="Pfam" id="PF00622">
    <property type="entry name" value="SPRY"/>
    <property type="match status" value="1"/>
</dbReference>
<gene>
    <name evidence="7" type="ORF">SAPINGB_P002818</name>
</gene>
<dbReference type="InterPro" id="IPR035780">
    <property type="entry name" value="SPRY_Ssh4-like"/>
</dbReference>
<dbReference type="InterPro" id="IPR003877">
    <property type="entry name" value="SPRY_dom"/>
</dbReference>
<evidence type="ECO:0000313" key="8">
    <source>
        <dbReference type="Proteomes" id="UP000398389"/>
    </source>
</evidence>
<dbReference type="InterPro" id="IPR050618">
    <property type="entry name" value="Ubq-SigPath_Reg"/>
</dbReference>